<evidence type="ECO:0000259" key="2">
    <source>
        <dbReference type="Pfam" id="PF25459"/>
    </source>
</evidence>
<keyword evidence="4" id="KW-1185">Reference proteome</keyword>
<comment type="caution">
    <text evidence="3">The sequence shown here is derived from an EMBL/GenBank/DDBJ whole genome shotgun (WGS) entry which is preliminary data.</text>
</comment>
<protein>
    <recommendedName>
        <fullName evidence="2">BBC1/AIM3 cysteine proteinase-fold domain-containing protein</fullName>
    </recommendedName>
</protein>
<gene>
    <name evidence="3" type="ORF">ACFOGH_11500</name>
</gene>
<evidence type="ECO:0000313" key="3">
    <source>
        <dbReference type="EMBL" id="MFC3181616.1"/>
    </source>
</evidence>
<sequence>MPYTSATAIAFAQRQSGRYGDGECWTLVEAAITGAGGKSSIPQTPNFGPNVAYVWGTAVSVAALQPGDVVQYQNFSWTQTTRIDTSSPEGTSFSEDSRTEGRGLPHHSGLVVRVISPGMVEVIEQNIPPRSGPVQSFQIALSAPATTTETVRSGTTVTVTTISHTVAGVVRCYRPVAA</sequence>
<dbReference type="Proteomes" id="UP001595547">
    <property type="component" value="Unassembled WGS sequence"/>
</dbReference>
<accession>A0ABV7J1W8</accession>
<dbReference type="InterPro" id="IPR057402">
    <property type="entry name" value="AIM3_BBC1_C"/>
</dbReference>
<proteinExistence type="predicted"/>
<name>A0ABV7J1W8_9RHOB</name>
<dbReference type="EMBL" id="JBHRTO010000001">
    <property type="protein sequence ID" value="MFC3181616.1"/>
    <property type="molecule type" value="Genomic_DNA"/>
</dbReference>
<feature type="compositionally biased region" description="Polar residues" evidence="1">
    <location>
        <begin position="81"/>
        <end position="94"/>
    </location>
</feature>
<reference evidence="4" key="1">
    <citation type="journal article" date="2019" name="Int. J. Syst. Evol. Microbiol.">
        <title>The Global Catalogue of Microorganisms (GCM) 10K type strain sequencing project: providing services to taxonomists for standard genome sequencing and annotation.</title>
        <authorList>
            <consortium name="The Broad Institute Genomics Platform"/>
            <consortium name="The Broad Institute Genome Sequencing Center for Infectious Disease"/>
            <person name="Wu L."/>
            <person name="Ma J."/>
        </authorList>
    </citation>
    <scope>NUCLEOTIDE SEQUENCE [LARGE SCALE GENOMIC DNA]</scope>
    <source>
        <strain evidence="4">KCTC 52039</strain>
    </source>
</reference>
<organism evidence="3 4">
    <name type="scientific">Cypionkella sinensis</name>
    <dbReference type="NCBI Taxonomy" id="1756043"/>
    <lineage>
        <taxon>Bacteria</taxon>
        <taxon>Pseudomonadati</taxon>
        <taxon>Pseudomonadota</taxon>
        <taxon>Alphaproteobacteria</taxon>
        <taxon>Rhodobacterales</taxon>
        <taxon>Paracoccaceae</taxon>
        <taxon>Cypionkella</taxon>
    </lineage>
</organism>
<evidence type="ECO:0000313" key="4">
    <source>
        <dbReference type="Proteomes" id="UP001595547"/>
    </source>
</evidence>
<dbReference type="Pfam" id="PF25459">
    <property type="entry name" value="AIM3_BBC1_C"/>
    <property type="match status" value="1"/>
</dbReference>
<feature type="domain" description="BBC1/AIM3 cysteine proteinase-fold" evidence="2">
    <location>
        <begin position="10"/>
        <end position="176"/>
    </location>
</feature>
<evidence type="ECO:0000256" key="1">
    <source>
        <dbReference type="SAM" id="MobiDB-lite"/>
    </source>
</evidence>
<dbReference type="RefSeq" id="WP_380073206.1">
    <property type="nucleotide sequence ID" value="NZ_JBHRTO010000001.1"/>
</dbReference>
<feature type="region of interest" description="Disordered" evidence="1">
    <location>
        <begin position="81"/>
        <end position="105"/>
    </location>
</feature>